<evidence type="ECO:0000256" key="3">
    <source>
        <dbReference type="ARBA" id="ARBA00023004"/>
    </source>
</evidence>
<keyword evidence="3" id="KW-0408">Iron</keyword>
<dbReference type="CDD" id="cd03467">
    <property type="entry name" value="Rieske"/>
    <property type="match status" value="1"/>
</dbReference>
<feature type="domain" description="Rieske" evidence="7">
    <location>
        <begin position="47"/>
        <end position="150"/>
    </location>
</feature>
<dbReference type="STRING" id="1043004.A0A074XCW2"/>
<gene>
    <name evidence="8" type="ORF">M436DRAFT_73430</name>
</gene>
<dbReference type="RefSeq" id="XP_013426819.1">
    <property type="nucleotide sequence ID" value="XM_013571365.1"/>
</dbReference>
<proteinExistence type="predicted"/>
<evidence type="ECO:0000256" key="1">
    <source>
        <dbReference type="ARBA" id="ARBA00022714"/>
    </source>
</evidence>
<dbReference type="AlphaFoldDB" id="A0A074XCW2"/>
<dbReference type="Pfam" id="PF00355">
    <property type="entry name" value="Rieske"/>
    <property type="match status" value="1"/>
</dbReference>
<evidence type="ECO:0000256" key="5">
    <source>
        <dbReference type="ARBA" id="ARBA00034078"/>
    </source>
</evidence>
<keyword evidence="4" id="KW-0411">Iron-sulfur</keyword>
<keyword evidence="2" id="KW-0479">Metal-binding</keyword>
<evidence type="ECO:0000256" key="4">
    <source>
        <dbReference type="ARBA" id="ARBA00023014"/>
    </source>
</evidence>
<dbReference type="PANTHER" id="PTHR21496">
    <property type="entry name" value="FERREDOXIN-RELATED"/>
    <property type="match status" value="1"/>
</dbReference>
<evidence type="ECO:0000313" key="9">
    <source>
        <dbReference type="Proteomes" id="UP000027730"/>
    </source>
</evidence>
<dbReference type="EMBL" id="KL584711">
    <property type="protein sequence ID" value="KEQ72466.1"/>
    <property type="molecule type" value="Genomic_DNA"/>
</dbReference>
<dbReference type="Gene3D" id="2.102.10.10">
    <property type="entry name" value="Rieske [2Fe-2S] iron-sulphur domain"/>
    <property type="match status" value="1"/>
</dbReference>
<sequence>MANNNPWLYAGPSSSYPNISRAPDNKTPICPDDLSDPSSLPPCKTFTKPISPGAPPTLTPTPIADAPSWSLMVFRYNNRLYAIDSACPHQGYPMTNATLSDIEDFGIVLSVGVTCPRHGWTFDLHTGDASVSRYRLGLYEVETREGEDGEEGVWVRKKERKRIG</sequence>
<dbReference type="InterPro" id="IPR036922">
    <property type="entry name" value="Rieske_2Fe-2S_sf"/>
</dbReference>
<feature type="region of interest" description="Disordered" evidence="6">
    <location>
        <begin position="1"/>
        <end position="36"/>
    </location>
</feature>
<evidence type="ECO:0000259" key="7">
    <source>
        <dbReference type="PROSITE" id="PS51296"/>
    </source>
</evidence>
<organism evidence="8 9">
    <name type="scientific">Aureobasidium namibiae CBS 147.97</name>
    <dbReference type="NCBI Taxonomy" id="1043004"/>
    <lineage>
        <taxon>Eukaryota</taxon>
        <taxon>Fungi</taxon>
        <taxon>Dikarya</taxon>
        <taxon>Ascomycota</taxon>
        <taxon>Pezizomycotina</taxon>
        <taxon>Dothideomycetes</taxon>
        <taxon>Dothideomycetidae</taxon>
        <taxon>Dothideales</taxon>
        <taxon>Saccotheciaceae</taxon>
        <taxon>Aureobasidium</taxon>
    </lineage>
</organism>
<protein>
    <recommendedName>
        <fullName evidence="7">Rieske domain-containing protein</fullName>
    </recommendedName>
</protein>
<comment type="cofactor">
    <cofactor evidence="5">
        <name>[2Fe-2S] cluster</name>
        <dbReference type="ChEBI" id="CHEBI:190135"/>
    </cofactor>
</comment>
<feature type="compositionally biased region" description="Polar residues" evidence="6">
    <location>
        <begin position="1"/>
        <end position="18"/>
    </location>
</feature>
<evidence type="ECO:0000256" key="6">
    <source>
        <dbReference type="SAM" id="MobiDB-lite"/>
    </source>
</evidence>
<dbReference type="PANTHER" id="PTHR21496:SF0">
    <property type="entry name" value="RIESKE DOMAIN-CONTAINING PROTEIN"/>
    <property type="match status" value="1"/>
</dbReference>
<dbReference type="InterPro" id="IPR017941">
    <property type="entry name" value="Rieske_2Fe-2S"/>
</dbReference>
<keyword evidence="9" id="KW-1185">Reference proteome</keyword>
<evidence type="ECO:0000313" key="8">
    <source>
        <dbReference type="EMBL" id="KEQ72466.1"/>
    </source>
</evidence>
<accession>A0A074XCW2</accession>
<dbReference type="GO" id="GO:0051537">
    <property type="term" value="F:2 iron, 2 sulfur cluster binding"/>
    <property type="evidence" value="ECO:0007669"/>
    <property type="project" value="UniProtKB-KW"/>
</dbReference>
<keyword evidence="1" id="KW-0001">2Fe-2S</keyword>
<dbReference type="SUPFAM" id="SSF50022">
    <property type="entry name" value="ISP domain"/>
    <property type="match status" value="1"/>
</dbReference>
<evidence type="ECO:0000256" key="2">
    <source>
        <dbReference type="ARBA" id="ARBA00022723"/>
    </source>
</evidence>
<dbReference type="Proteomes" id="UP000027730">
    <property type="component" value="Unassembled WGS sequence"/>
</dbReference>
<dbReference type="OrthoDB" id="426882at2759"/>
<dbReference type="PROSITE" id="PS51296">
    <property type="entry name" value="RIESKE"/>
    <property type="match status" value="1"/>
</dbReference>
<dbReference type="HOGENOM" id="CLU_079949_0_0_1"/>
<dbReference type="GeneID" id="25415303"/>
<dbReference type="GO" id="GO:0046872">
    <property type="term" value="F:metal ion binding"/>
    <property type="evidence" value="ECO:0007669"/>
    <property type="project" value="UniProtKB-KW"/>
</dbReference>
<name>A0A074XCW2_9PEZI</name>
<reference evidence="8 9" key="1">
    <citation type="journal article" date="2014" name="BMC Genomics">
        <title>Genome sequencing of four Aureobasidium pullulans varieties: biotechnological potential, stress tolerance, and description of new species.</title>
        <authorList>
            <person name="Gostin Ar C."/>
            <person name="Ohm R.A."/>
            <person name="Kogej T."/>
            <person name="Sonjak S."/>
            <person name="Turk M."/>
            <person name="Zajc J."/>
            <person name="Zalar P."/>
            <person name="Grube M."/>
            <person name="Sun H."/>
            <person name="Han J."/>
            <person name="Sharma A."/>
            <person name="Chiniquy J."/>
            <person name="Ngan C.Y."/>
            <person name="Lipzen A."/>
            <person name="Barry K."/>
            <person name="Grigoriev I.V."/>
            <person name="Gunde-Cimerman N."/>
        </authorList>
    </citation>
    <scope>NUCLEOTIDE SEQUENCE [LARGE SCALE GENOMIC DNA]</scope>
    <source>
        <strain evidence="8 9">CBS 147.97</strain>
    </source>
</reference>